<evidence type="ECO:0000256" key="2">
    <source>
        <dbReference type="ARBA" id="ARBA00022490"/>
    </source>
</evidence>
<feature type="compositionally biased region" description="Acidic residues" evidence="3">
    <location>
        <begin position="101"/>
        <end position="113"/>
    </location>
</feature>
<dbReference type="Proteomes" id="UP000053831">
    <property type="component" value="Unassembled WGS sequence"/>
</dbReference>
<feature type="compositionally biased region" description="Basic and acidic residues" evidence="3">
    <location>
        <begin position="134"/>
        <end position="143"/>
    </location>
</feature>
<feature type="region of interest" description="Disordered" evidence="3">
    <location>
        <begin position="179"/>
        <end position="212"/>
    </location>
</feature>
<dbReference type="PANTHER" id="PTHR15346">
    <property type="entry name" value="DYNACTIN SUBUNIT"/>
    <property type="match status" value="1"/>
</dbReference>
<organism evidence="4 5">
    <name type="scientific">Escovopsis weberi</name>
    <dbReference type="NCBI Taxonomy" id="150374"/>
    <lineage>
        <taxon>Eukaryota</taxon>
        <taxon>Fungi</taxon>
        <taxon>Dikarya</taxon>
        <taxon>Ascomycota</taxon>
        <taxon>Pezizomycotina</taxon>
        <taxon>Sordariomycetes</taxon>
        <taxon>Hypocreomycetidae</taxon>
        <taxon>Hypocreales</taxon>
        <taxon>Hypocreaceae</taxon>
        <taxon>Escovopsis</taxon>
    </lineage>
</organism>
<dbReference type="GO" id="GO:0007017">
    <property type="term" value="P:microtubule-based process"/>
    <property type="evidence" value="ECO:0007669"/>
    <property type="project" value="InterPro"/>
</dbReference>
<dbReference type="Pfam" id="PF04912">
    <property type="entry name" value="Dynamitin"/>
    <property type="match status" value="1"/>
</dbReference>
<evidence type="ECO:0000256" key="1">
    <source>
        <dbReference type="ARBA" id="ARBA00004496"/>
    </source>
</evidence>
<evidence type="ECO:0000313" key="5">
    <source>
        <dbReference type="Proteomes" id="UP000053831"/>
    </source>
</evidence>
<reference evidence="4 5" key="1">
    <citation type="submission" date="2015-07" db="EMBL/GenBank/DDBJ databases">
        <title>The genome of the fungus Escovopsis weberi, a specialized disease agent of ant agriculture.</title>
        <authorList>
            <person name="de Man T.J."/>
            <person name="Stajich J.E."/>
            <person name="Kubicek C.P."/>
            <person name="Chenthamara K."/>
            <person name="Atanasova L."/>
            <person name="Druzhinina I.S."/>
            <person name="Birnbaum S."/>
            <person name="Barribeau S.M."/>
            <person name="Teiling C."/>
            <person name="Suen G."/>
            <person name="Currie C."/>
            <person name="Gerardo N.M."/>
        </authorList>
    </citation>
    <scope>NUCLEOTIDE SEQUENCE [LARGE SCALE GENOMIC DNA]</scope>
</reference>
<feature type="compositionally biased region" description="Basic residues" evidence="3">
    <location>
        <begin position="86"/>
        <end position="96"/>
    </location>
</feature>
<evidence type="ECO:0000313" key="4">
    <source>
        <dbReference type="EMBL" id="KOS22488.1"/>
    </source>
</evidence>
<accession>A0A0M8N0B5</accession>
<dbReference type="EMBL" id="LGSR01000006">
    <property type="protein sequence ID" value="KOS22488.1"/>
    <property type="molecule type" value="Genomic_DNA"/>
</dbReference>
<feature type="region of interest" description="Disordered" evidence="3">
    <location>
        <begin position="134"/>
        <end position="153"/>
    </location>
</feature>
<proteinExistence type="predicted"/>
<dbReference type="STRING" id="150374.A0A0M8N0B5"/>
<dbReference type="GO" id="GO:0005869">
    <property type="term" value="C:dynactin complex"/>
    <property type="evidence" value="ECO:0007669"/>
    <property type="project" value="InterPro"/>
</dbReference>
<comment type="subcellular location">
    <subcellularLocation>
        <location evidence="1">Cytoplasm</location>
    </subcellularLocation>
</comment>
<keyword evidence="5" id="KW-1185">Reference proteome</keyword>
<dbReference type="AlphaFoldDB" id="A0A0M8N0B5"/>
<gene>
    <name evidence="4" type="ORF">ESCO_002339</name>
</gene>
<evidence type="ECO:0000256" key="3">
    <source>
        <dbReference type="SAM" id="MobiDB-lite"/>
    </source>
</evidence>
<comment type="caution">
    <text evidence="4">The sequence shown here is derived from an EMBL/GenBank/DDBJ whole genome shotgun (WGS) entry which is preliminary data.</text>
</comment>
<protein>
    <submittedName>
        <fullName evidence="4">Dynactin subunit 2-B</fullName>
    </submittedName>
</protein>
<sequence>MALNRKYAALPDLDNAPDIYETPELTDDNSTVLTAAARTHSDDEFYEIDDESQGISRAGLRINEARSRFAGASEAEFADRVDGKRRSYRASGRRQRALQGDDPEELGDLSDDEIGESLERKIARLKREVEEAREEYAKRRDGPPDGNDGDAVTRERGLDFLSQALDGLFRPAGIRTVAGAPPAPAPAAADGTDTQWTEDGPADNNAHGHGHGHSYTITYAPTYEQTHALAKAADFDRRLLFLEQSLGISSSSISEASKGGLPRAILPTLDSLDKQISTLSSASTANLDSISRRVRALAADQEKLNESREKAKALREELGKHVVPAAAADDSEQETKINALYAILPTIESLTPMLPPLLDRLRSLRAIHADAATAGQTLDRVEKQQAEMARELKMWRDGLDKLEGSIKAGDETMKGNVGVMEGWVKDLEQRLEKFLYP</sequence>
<keyword evidence="2" id="KW-0963">Cytoplasm</keyword>
<dbReference type="InterPro" id="IPR028133">
    <property type="entry name" value="Dynamitin"/>
</dbReference>
<name>A0A0M8N0B5_ESCWE</name>
<dbReference type="GO" id="GO:0005737">
    <property type="term" value="C:cytoplasm"/>
    <property type="evidence" value="ECO:0007669"/>
    <property type="project" value="UniProtKB-SubCell"/>
</dbReference>
<feature type="region of interest" description="Disordered" evidence="3">
    <location>
        <begin position="73"/>
        <end position="113"/>
    </location>
</feature>
<dbReference type="OrthoDB" id="4977at2759"/>